<dbReference type="HOGENOM" id="CLU_2613397_0_0_2"/>
<dbReference type="Proteomes" id="UP000028501">
    <property type="component" value="Chromosome"/>
</dbReference>
<proteinExistence type="predicted"/>
<organism evidence="2 3">
    <name type="scientific">Archaeoglobus fulgidus DSM 8774</name>
    <dbReference type="NCBI Taxonomy" id="1344584"/>
    <lineage>
        <taxon>Archaea</taxon>
        <taxon>Methanobacteriati</taxon>
        <taxon>Methanobacteriota</taxon>
        <taxon>Archaeoglobi</taxon>
        <taxon>Archaeoglobales</taxon>
        <taxon>Archaeoglobaceae</taxon>
        <taxon>Archaeoglobus</taxon>
    </lineage>
</organism>
<protein>
    <submittedName>
        <fullName evidence="2">Uncharacterized protein</fullName>
    </submittedName>
</protein>
<dbReference type="KEGG" id="afg:AFULGI_00006140"/>
<gene>
    <name evidence="2" type="ORF">AFULGI_00006140</name>
</gene>
<evidence type="ECO:0000313" key="2">
    <source>
        <dbReference type="EMBL" id="AIG97415.1"/>
    </source>
</evidence>
<feature type="region of interest" description="Disordered" evidence="1">
    <location>
        <begin position="1"/>
        <end position="20"/>
    </location>
</feature>
<evidence type="ECO:0000256" key="1">
    <source>
        <dbReference type="SAM" id="MobiDB-lite"/>
    </source>
</evidence>
<dbReference type="AlphaFoldDB" id="A0A075WAJ9"/>
<dbReference type="EMBL" id="CP006577">
    <property type="protein sequence ID" value="AIG97415.1"/>
    <property type="molecule type" value="Genomic_DNA"/>
</dbReference>
<accession>A0A075WAJ9</accession>
<evidence type="ECO:0000313" key="3">
    <source>
        <dbReference type="Proteomes" id="UP000028501"/>
    </source>
</evidence>
<reference evidence="2 3" key="1">
    <citation type="submission" date="2013-07" db="EMBL/GenBank/DDBJ databases">
        <title>Genome of Archaeoglobus fulgidus.</title>
        <authorList>
            <person name="Fiebig A."/>
            <person name="Birkeland N.-K."/>
        </authorList>
    </citation>
    <scope>NUCLEOTIDE SEQUENCE [LARGE SCALE GENOMIC DNA]</scope>
    <source>
        <strain evidence="2 3">DSM 8774</strain>
    </source>
</reference>
<sequence>MLRGSEDTLSGITGGDIAEEENVVSEGAGVLGTAGELAERYGLTSGENVGEDEYGKVSITDDIARIEGDVVSRKPSKY</sequence>
<dbReference type="RefSeq" id="WP_048095144.1">
    <property type="nucleotide sequence ID" value="NZ_CP006577.1"/>
</dbReference>
<dbReference type="GeneID" id="24794140"/>
<name>A0A075WAJ9_ARCFL</name>